<dbReference type="CDD" id="cd02910">
    <property type="entry name" value="cupin_Yhhw_N"/>
    <property type="match status" value="1"/>
</dbReference>
<dbReference type="PIRSF" id="PIRSF006232">
    <property type="entry name" value="Pirin"/>
    <property type="match status" value="1"/>
</dbReference>
<dbReference type="EMBL" id="VANU01000002">
    <property type="protein sequence ID" value="TLP39445.1"/>
    <property type="molecule type" value="Genomic_DNA"/>
</dbReference>
<evidence type="ECO:0000256" key="2">
    <source>
        <dbReference type="PIRSR" id="PIRSR006232-1"/>
    </source>
</evidence>
<reference evidence="6 7" key="1">
    <citation type="submission" date="2019-05" db="EMBL/GenBank/DDBJ databases">
        <title>Arcobacter sp. nov., isolated from sea sediment.</title>
        <authorList>
            <person name="Kim W."/>
        </authorList>
    </citation>
    <scope>NUCLEOTIDE SEQUENCE [LARGE SCALE GENOMIC DNA]</scope>
    <source>
        <strain evidence="6 7">CAU 1517</strain>
    </source>
</reference>
<sequence length="234" mass="27096">MIKKLNKENMGTSNLGWLESRFHFSFAQYYNPQNINFGCLRVLNDDIIHPDSGFDTHPHENMEIVTYITQGELTHKDSMGNEEILTRGEVQYLSAGDGIFHSEHNLNITKDLKLLQIWILPPKKGLPRLYGSHRFKKEERENKLLNIVSSQNGEAPIKLYQDVNFYVSELDASKELRYEINPNRQIYFVQIEGSSAINGITLENGDACEITEENLFKINAIENSHFLFIEMEKR</sequence>
<gene>
    <name evidence="6" type="ORF">FDK22_06130</name>
</gene>
<dbReference type="OrthoDB" id="9780903at2"/>
<dbReference type="AlphaFoldDB" id="A0A5R8Y298"/>
<evidence type="ECO:0000259" key="5">
    <source>
        <dbReference type="Pfam" id="PF17954"/>
    </source>
</evidence>
<dbReference type="InterPro" id="IPR012093">
    <property type="entry name" value="Pirin"/>
</dbReference>
<keyword evidence="7" id="KW-1185">Reference proteome</keyword>
<keyword evidence="2" id="KW-0408">Iron</keyword>
<feature type="domain" description="Quercetin 2,3-dioxygenase C-terminal cupin" evidence="5">
    <location>
        <begin position="147"/>
        <end position="231"/>
    </location>
</feature>
<dbReference type="Pfam" id="PF02678">
    <property type="entry name" value="Pirin"/>
    <property type="match status" value="1"/>
</dbReference>
<evidence type="ECO:0000259" key="4">
    <source>
        <dbReference type="Pfam" id="PF02678"/>
    </source>
</evidence>
<organism evidence="6 7">
    <name type="scientific">Arcobacter arenosus</name>
    <dbReference type="NCBI Taxonomy" id="2576037"/>
    <lineage>
        <taxon>Bacteria</taxon>
        <taxon>Pseudomonadati</taxon>
        <taxon>Campylobacterota</taxon>
        <taxon>Epsilonproteobacteria</taxon>
        <taxon>Campylobacterales</taxon>
        <taxon>Arcobacteraceae</taxon>
        <taxon>Arcobacter</taxon>
    </lineage>
</organism>
<feature type="domain" description="Pirin N-terminal" evidence="4">
    <location>
        <begin position="12"/>
        <end position="119"/>
    </location>
</feature>
<dbReference type="PANTHER" id="PTHR43212:SF3">
    <property type="entry name" value="QUERCETIN 2,3-DIOXYGENASE"/>
    <property type="match status" value="1"/>
</dbReference>
<name>A0A5R8Y298_9BACT</name>
<comment type="similarity">
    <text evidence="1 3">Belongs to the pirin family.</text>
</comment>
<evidence type="ECO:0000256" key="3">
    <source>
        <dbReference type="RuleBase" id="RU003457"/>
    </source>
</evidence>
<dbReference type="SUPFAM" id="SSF51182">
    <property type="entry name" value="RmlC-like cupins"/>
    <property type="match status" value="1"/>
</dbReference>
<evidence type="ECO:0000313" key="6">
    <source>
        <dbReference type="EMBL" id="TLP39445.1"/>
    </source>
</evidence>
<dbReference type="Pfam" id="PF17954">
    <property type="entry name" value="Pirin_C_2"/>
    <property type="match status" value="1"/>
</dbReference>
<accession>A0A5R8Y298</accession>
<dbReference type="PANTHER" id="PTHR43212">
    <property type="entry name" value="QUERCETIN 2,3-DIOXYGENASE"/>
    <property type="match status" value="1"/>
</dbReference>
<dbReference type="InterPro" id="IPR011051">
    <property type="entry name" value="RmlC_Cupin_sf"/>
</dbReference>
<evidence type="ECO:0000313" key="7">
    <source>
        <dbReference type="Proteomes" id="UP000308901"/>
    </source>
</evidence>
<dbReference type="Proteomes" id="UP000308901">
    <property type="component" value="Unassembled WGS sequence"/>
</dbReference>
<feature type="binding site" evidence="2">
    <location>
        <position position="101"/>
    </location>
    <ligand>
        <name>Fe cation</name>
        <dbReference type="ChEBI" id="CHEBI:24875"/>
    </ligand>
</feature>
<comment type="cofactor">
    <cofactor evidence="2">
        <name>Fe cation</name>
        <dbReference type="ChEBI" id="CHEBI:24875"/>
    </cofactor>
    <text evidence="2">Binds 1 Fe cation per subunit.</text>
</comment>
<feature type="binding site" evidence="2">
    <location>
        <position position="103"/>
    </location>
    <ligand>
        <name>Fe cation</name>
        <dbReference type="ChEBI" id="CHEBI:24875"/>
    </ligand>
</feature>
<dbReference type="InterPro" id="IPR041602">
    <property type="entry name" value="Quercetinase_C"/>
</dbReference>
<dbReference type="Gene3D" id="2.60.120.10">
    <property type="entry name" value="Jelly Rolls"/>
    <property type="match status" value="2"/>
</dbReference>
<protein>
    <submittedName>
        <fullName evidence="6">Pirin family protein</fullName>
    </submittedName>
</protein>
<feature type="binding site" evidence="2">
    <location>
        <position position="59"/>
    </location>
    <ligand>
        <name>Fe cation</name>
        <dbReference type="ChEBI" id="CHEBI:24875"/>
    </ligand>
</feature>
<keyword evidence="2" id="KW-0479">Metal-binding</keyword>
<comment type="caution">
    <text evidence="6">The sequence shown here is derived from an EMBL/GenBank/DDBJ whole genome shotgun (WGS) entry which is preliminary data.</text>
</comment>
<dbReference type="GO" id="GO:0046872">
    <property type="term" value="F:metal ion binding"/>
    <property type="evidence" value="ECO:0007669"/>
    <property type="project" value="UniProtKB-KW"/>
</dbReference>
<feature type="binding site" evidence="2">
    <location>
        <position position="57"/>
    </location>
    <ligand>
        <name>Fe cation</name>
        <dbReference type="ChEBI" id="CHEBI:24875"/>
    </ligand>
</feature>
<dbReference type="InterPro" id="IPR014710">
    <property type="entry name" value="RmlC-like_jellyroll"/>
</dbReference>
<dbReference type="InterPro" id="IPR003829">
    <property type="entry name" value="Pirin_N_dom"/>
</dbReference>
<evidence type="ECO:0000256" key="1">
    <source>
        <dbReference type="ARBA" id="ARBA00008416"/>
    </source>
</evidence>
<dbReference type="RefSeq" id="WP_138152028.1">
    <property type="nucleotide sequence ID" value="NZ_VANU01000002.1"/>
</dbReference>
<proteinExistence type="inferred from homology"/>